<organism evidence="2">
    <name type="scientific">Myoviridae sp. ct5xZ3</name>
    <dbReference type="NCBI Taxonomy" id="2827601"/>
    <lineage>
        <taxon>Viruses</taxon>
        <taxon>Duplodnaviria</taxon>
        <taxon>Heunggongvirae</taxon>
        <taxon>Uroviricota</taxon>
        <taxon>Caudoviricetes</taxon>
    </lineage>
</organism>
<name>A0A8S5RSC0_9CAUD</name>
<evidence type="ECO:0000256" key="1">
    <source>
        <dbReference type="SAM" id="MobiDB-lite"/>
    </source>
</evidence>
<evidence type="ECO:0008006" key="3">
    <source>
        <dbReference type="Google" id="ProtNLM"/>
    </source>
</evidence>
<reference evidence="2" key="1">
    <citation type="journal article" date="2021" name="Proc. Natl. Acad. Sci. U.S.A.">
        <title>A Catalog of Tens of Thousands of Viruses from Human Metagenomes Reveals Hidden Associations with Chronic Diseases.</title>
        <authorList>
            <person name="Tisza M.J."/>
            <person name="Buck C.B."/>
        </authorList>
    </citation>
    <scope>NUCLEOTIDE SEQUENCE</scope>
    <source>
        <strain evidence="2">Ct5xZ3</strain>
    </source>
</reference>
<feature type="region of interest" description="Disordered" evidence="1">
    <location>
        <begin position="130"/>
        <end position="162"/>
    </location>
</feature>
<protein>
    <recommendedName>
        <fullName evidence="3">Terminase small subunit</fullName>
    </recommendedName>
</protein>
<evidence type="ECO:0000313" key="2">
    <source>
        <dbReference type="EMBL" id="DAE92149.1"/>
    </source>
</evidence>
<dbReference type="EMBL" id="BK057794">
    <property type="protein sequence ID" value="DAE92149.1"/>
    <property type="molecule type" value="Genomic_DNA"/>
</dbReference>
<accession>A0A8S5RSC0</accession>
<proteinExistence type="predicted"/>
<sequence>MPKQAEKPWERQPGESVQAYEAFTIYRDLGLKRSNHEVCERLSKSRQLISRWKANYDWDERARAWDNELQKEAHREAVKDLKDMTSRHVKISMQLQKKALEALSNLKPEEMSPKDIKEFIKMATDLERLNRMSSATKDESIEEEEQQTSVDIYLPAKESDDE</sequence>